<dbReference type="PRINTS" id="PR00888">
    <property type="entry name" value="SM22CALPONIN"/>
</dbReference>
<feature type="domain" description="Phorbol-ester/DAG-type" evidence="12">
    <location>
        <begin position="1319"/>
        <end position="1366"/>
    </location>
</feature>
<dbReference type="SMART" id="SM00220">
    <property type="entry name" value="S_TKc"/>
    <property type="match status" value="1"/>
</dbReference>
<keyword evidence="2" id="KW-0808">Transferase</keyword>
<dbReference type="InterPro" id="IPR001245">
    <property type="entry name" value="Ser-Thr/Tyr_kinase_cat_dom"/>
</dbReference>
<evidence type="ECO:0000313" key="14">
    <source>
        <dbReference type="Proteomes" id="UP000007148"/>
    </source>
</evidence>
<dbReference type="PROSITE" id="PS00108">
    <property type="entry name" value="PROTEIN_KINASE_ST"/>
    <property type="match status" value="1"/>
</dbReference>
<feature type="domain" description="Calponin-homology (CH)" evidence="11">
    <location>
        <begin position="298"/>
        <end position="420"/>
    </location>
</feature>
<feature type="compositionally biased region" description="Polar residues" evidence="9">
    <location>
        <begin position="1488"/>
        <end position="1499"/>
    </location>
</feature>
<evidence type="ECO:0000256" key="5">
    <source>
        <dbReference type="ARBA" id="ARBA00022777"/>
    </source>
</evidence>
<dbReference type="InterPro" id="IPR008271">
    <property type="entry name" value="Ser/Thr_kinase_AS"/>
</dbReference>
<sequence length="1631" mass="175621">MATPRRSLDVDSSRAPSATAQNGPSQRTFRRMVQDTLRVTGLSRQRNPDTATVADRTGPLHLAAAAAGSSTDKDKQKDKKPKDDSKRGLKVTFTRKPKLSISGRGDTVDPKEEDRPFMGSLRQASMSSPVLPLFSNPFALPADSPAASTSNHATNNSPLRPRASTRRSSTSRDKEREPINPSQISRPRVLAPAASPTTPTSATGSRGISPSPQRNRSPPPKLTRFPSISTSHIPTSPPTQRAISPGYHSRNTSTTSLTSPSPYREIIRTASSLLIKHLSRPPPPLRQQDWQDVEVRLRALSRLERIWGRSGGGSSATAVGSGSGFGGGEDRERRLFCEAVRDGYVLCALLNKFRPGTVARPDPKEDGFTKTSNITKFLAGALHYGVSNSDLFFRNDMLEASGESLARVAQTIVALVKLGEPALPPHGSSRGLYMSIRDGSASSPNLLDSGQQRSSSVNRPGRSKRYSPPSALPPVPGSSQGRPPSSQETRQNRANSLTPSPIDFAETVRSNSPQVPPRSPLRPSLSSRASLNSSITDSTAGFSMLDNRSSARFGTVRTTTTMATSIHPPENASVALLRQESKLSHSEPAEEAQPVIGYQTQFTELPTTSRRRSYDRDASAARLAQAISQSPTTESGPLRQWRERRSSELPSNDLSNVEEVDEMGTRRGRQFVEVATAFSSLDPTSTASAATPARGPSFDRPRLSFEIPPQGEVDLSSSPPRPKAGLPMRRPVHGHRHSVDTVTTSPMPILIPRHSSLSKERERQPSPSSSRESTTPSPPGGGIRPAIAPRRSSSRVSPRGSYVPKINGIDDPRALRRKHSTESDQIETTPTSPGMPRVPFPRTTSGDFAPAISGTTAGVSRLAALPVSSSGDLGGHEEASTANGNPGSPRRASGSSNAVRPIQRVRYNSELDTTGTRTARKHRPTSLDEPGAGIRPGRSRFESMMNLGSVGDTNSTESSLSVNAIRQPLVVREEGKPPMHYQIGNGIGRGQFGAVYRALNLNTGQMVAVKRISLQGLSEDEISNLMKEVDVLKRLSHPSIVKYEGMVRSTDTLSIVLEYVENGSLGQTLKAFGKLNERLVASYVTKILEGLHYLHTSHVVHCDLKAANILTTKNGNVKLSDFGVSLNLNAKALEEIKNDVAGTPNWMAPEVIELKGASTASDIWSLGCTAIELLTGHPPYHEIGNGMSVMFKIVDDDIPPIPDVCSPLMKEFLKQCFKKDPAQRPSAETLFEHPWLKTAWGEHRELRPQDSIPFLRRVSVELARSEATRSLSLDTKSVAPSESFSADGGLKPSSTTPQVGIPIPLTPLSPDSSEGPTRPHSFIKTTFGRAVLCRVCHQSVKRSAVLCEDCGLIAHARCAADAPPSCDIRAQLLLYSQYSQASNSQELASPVRESASPASSPIAIPPSPGMRPRARRQSDATFSSSPKLSERLLPWKRSNKVAEPASPPAPTLSSSPAAYHPPRDEATTPTPMRPLGKGPLSANGVGPSASSGAVLSTSPEKLRKRSRLSFSSNANTDSVRSMVTAAETVSSTPSYDSTPRSSVAPAGRRPTLTSPQRPMMTVTAATQGSHNNTPATTEENGVSETTTAVRRLATRMSTVSINASEFGEERRRIKRNQRESVSSKNDQCIVF</sequence>
<evidence type="ECO:0000256" key="3">
    <source>
        <dbReference type="ARBA" id="ARBA00022723"/>
    </source>
</evidence>
<feature type="compositionally biased region" description="Low complexity" evidence="9">
    <location>
        <begin position="784"/>
        <end position="804"/>
    </location>
</feature>
<dbReference type="GO" id="GO:0004709">
    <property type="term" value="F:MAP kinase kinase kinase activity"/>
    <property type="evidence" value="ECO:0007669"/>
    <property type="project" value="TreeGrafter"/>
</dbReference>
<dbReference type="GO" id="GO:0005737">
    <property type="term" value="C:cytoplasm"/>
    <property type="evidence" value="ECO:0007669"/>
    <property type="project" value="TreeGrafter"/>
</dbReference>
<feature type="compositionally biased region" description="Polar residues" evidence="9">
    <location>
        <begin position="1271"/>
        <end position="1284"/>
    </location>
</feature>
<keyword evidence="5 13" id="KW-0418">Kinase</keyword>
<feature type="compositionally biased region" description="Polar residues" evidence="9">
    <location>
        <begin position="626"/>
        <end position="635"/>
    </location>
</feature>
<evidence type="ECO:0000256" key="6">
    <source>
        <dbReference type="ARBA" id="ARBA00022833"/>
    </source>
</evidence>
<dbReference type="Pfam" id="PF00307">
    <property type="entry name" value="CH"/>
    <property type="match status" value="1"/>
</dbReference>
<dbReference type="Gene3D" id="3.30.60.20">
    <property type="match status" value="1"/>
</dbReference>
<dbReference type="PROSITE" id="PS50081">
    <property type="entry name" value="ZF_DAG_PE_2"/>
    <property type="match status" value="1"/>
</dbReference>
<name>G4TP52_SERID</name>
<evidence type="ECO:0000259" key="10">
    <source>
        <dbReference type="PROSITE" id="PS50011"/>
    </source>
</evidence>
<feature type="region of interest" description="Disordered" evidence="9">
    <location>
        <begin position="1386"/>
        <end position="1556"/>
    </location>
</feature>
<dbReference type="SUPFAM" id="SSF57889">
    <property type="entry name" value="Cysteine-rich domain"/>
    <property type="match status" value="1"/>
</dbReference>
<gene>
    <name evidence="13" type="ORF">PIIN_07049</name>
</gene>
<feature type="compositionally biased region" description="Low complexity" evidence="9">
    <location>
        <begin position="191"/>
        <end position="216"/>
    </location>
</feature>
<dbReference type="Pfam" id="PF00069">
    <property type="entry name" value="Pkinase"/>
    <property type="match status" value="1"/>
</dbReference>
<evidence type="ECO:0000256" key="2">
    <source>
        <dbReference type="ARBA" id="ARBA00022679"/>
    </source>
</evidence>
<evidence type="ECO:0000259" key="12">
    <source>
        <dbReference type="PROSITE" id="PS50081"/>
    </source>
</evidence>
<feature type="compositionally biased region" description="Polar residues" evidence="9">
    <location>
        <begin position="440"/>
        <end position="458"/>
    </location>
</feature>
<dbReference type="PANTHER" id="PTHR48016:SF4">
    <property type="entry name" value="PROTEIN KINASE DOMAIN-CONTAINING PROTEIN"/>
    <property type="match status" value="1"/>
</dbReference>
<dbReference type="InterPro" id="IPR011009">
    <property type="entry name" value="Kinase-like_dom_sf"/>
</dbReference>
<dbReference type="PROSITE" id="PS50021">
    <property type="entry name" value="CH"/>
    <property type="match status" value="1"/>
</dbReference>
<dbReference type="InterPro" id="IPR001715">
    <property type="entry name" value="CH_dom"/>
</dbReference>
<feature type="region of interest" description="Disordered" evidence="9">
    <location>
        <begin position="680"/>
        <end position="853"/>
    </location>
</feature>
<dbReference type="SMART" id="SM00109">
    <property type="entry name" value="C1"/>
    <property type="match status" value="1"/>
</dbReference>
<feature type="compositionally biased region" description="Basic and acidic residues" evidence="9">
    <location>
        <begin position="106"/>
        <end position="115"/>
    </location>
</feature>
<protein>
    <submittedName>
        <fullName evidence="13">Related to ser/thr protein kinase</fullName>
    </submittedName>
</protein>
<dbReference type="GO" id="GO:0005524">
    <property type="term" value="F:ATP binding"/>
    <property type="evidence" value="ECO:0007669"/>
    <property type="project" value="UniProtKB-UniRule"/>
</dbReference>
<feature type="compositionally biased region" description="Low complexity" evidence="9">
    <location>
        <begin position="477"/>
        <end position="487"/>
    </location>
</feature>
<feature type="binding site" evidence="8">
    <location>
        <position position="1010"/>
    </location>
    <ligand>
        <name>ATP</name>
        <dbReference type="ChEBI" id="CHEBI:30616"/>
    </ligand>
</feature>
<keyword evidence="14" id="KW-1185">Reference proteome</keyword>
<dbReference type="Gene3D" id="1.10.418.10">
    <property type="entry name" value="Calponin-like domain"/>
    <property type="match status" value="1"/>
</dbReference>
<feature type="compositionally biased region" description="Polar residues" evidence="9">
    <location>
        <begin position="488"/>
        <end position="499"/>
    </location>
</feature>
<evidence type="ECO:0000256" key="4">
    <source>
        <dbReference type="ARBA" id="ARBA00022741"/>
    </source>
</evidence>
<dbReference type="CDD" id="cd00014">
    <property type="entry name" value="CH_SF"/>
    <property type="match status" value="1"/>
</dbReference>
<evidence type="ECO:0000256" key="9">
    <source>
        <dbReference type="SAM" id="MobiDB-lite"/>
    </source>
</evidence>
<dbReference type="OMA" id="FPRRPTH"/>
<dbReference type="Gene3D" id="1.10.510.10">
    <property type="entry name" value="Transferase(Phosphotransferase) domain 1"/>
    <property type="match status" value="1"/>
</dbReference>
<dbReference type="PRINTS" id="PR00109">
    <property type="entry name" value="TYRKINASE"/>
</dbReference>
<feature type="compositionally biased region" description="Low complexity" evidence="9">
    <location>
        <begin position="157"/>
        <end position="168"/>
    </location>
</feature>
<evidence type="ECO:0000256" key="7">
    <source>
        <dbReference type="ARBA" id="ARBA00022840"/>
    </source>
</evidence>
<dbReference type="Pfam" id="PF00130">
    <property type="entry name" value="C1_1"/>
    <property type="match status" value="1"/>
</dbReference>
<dbReference type="PROSITE" id="PS00107">
    <property type="entry name" value="PROTEIN_KINASE_ATP"/>
    <property type="match status" value="1"/>
</dbReference>
<feature type="region of interest" description="Disordered" evidence="9">
    <location>
        <begin position="144"/>
        <end position="260"/>
    </location>
</feature>
<dbReference type="eggNOG" id="KOG0198">
    <property type="taxonomic scope" value="Eukaryota"/>
</dbReference>
<feature type="compositionally biased region" description="Polar residues" evidence="9">
    <location>
        <begin position="146"/>
        <end position="156"/>
    </location>
</feature>
<feature type="compositionally biased region" description="Polar residues" evidence="9">
    <location>
        <begin position="1513"/>
        <end position="1541"/>
    </location>
</feature>
<dbReference type="InterPro" id="IPR050538">
    <property type="entry name" value="MAP_kinase_kinase_kinase"/>
</dbReference>
<keyword evidence="6" id="KW-0862">Zinc</keyword>
<feature type="domain" description="Protein kinase" evidence="10">
    <location>
        <begin position="981"/>
        <end position="1236"/>
    </location>
</feature>
<dbReference type="OrthoDB" id="8693905at2759"/>
<reference evidence="13 14" key="1">
    <citation type="journal article" date="2011" name="PLoS Pathog.">
        <title>Endophytic Life Strategies Decoded by Genome and Transcriptome Analyses of the Mutualistic Root Symbiont Piriformospora indica.</title>
        <authorList>
            <person name="Zuccaro A."/>
            <person name="Lahrmann U."/>
            <person name="Guldener U."/>
            <person name="Langen G."/>
            <person name="Pfiffi S."/>
            <person name="Biedenkopf D."/>
            <person name="Wong P."/>
            <person name="Samans B."/>
            <person name="Grimm C."/>
            <person name="Basiewicz M."/>
            <person name="Murat C."/>
            <person name="Martin F."/>
            <person name="Kogel K.H."/>
        </authorList>
    </citation>
    <scope>NUCLEOTIDE SEQUENCE [LARGE SCALE GENOMIC DNA]</scope>
    <source>
        <strain evidence="13 14">DSM 11827</strain>
    </source>
</reference>
<organism evidence="13 14">
    <name type="scientific">Serendipita indica (strain DSM 11827)</name>
    <name type="common">Root endophyte fungus</name>
    <name type="synonym">Piriformospora indica</name>
    <dbReference type="NCBI Taxonomy" id="1109443"/>
    <lineage>
        <taxon>Eukaryota</taxon>
        <taxon>Fungi</taxon>
        <taxon>Dikarya</taxon>
        <taxon>Basidiomycota</taxon>
        <taxon>Agaricomycotina</taxon>
        <taxon>Agaricomycetes</taxon>
        <taxon>Sebacinales</taxon>
        <taxon>Serendipitaceae</taxon>
        <taxon>Serendipita</taxon>
    </lineage>
</organism>
<feature type="region of interest" description="Disordered" evidence="9">
    <location>
        <begin position="1"/>
        <end position="115"/>
    </location>
</feature>
<dbReference type="CDD" id="cd06627">
    <property type="entry name" value="STKc_Cdc7_like"/>
    <property type="match status" value="1"/>
</dbReference>
<dbReference type="SUPFAM" id="SSF47576">
    <property type="entry name" value="Calponin-homology domain, CH-domain"/>
    <property type="match status" value="1"/>
</dbReference>
<dbReference type="PANTHER" id="PTHR48016">
    <property type="entry name" value="MAP KINASE KINASE KINASE SSK2-RELATED-RELATED"/>
    <property type="match status" value="1"/>
</dbReference>
<feature type="region of interest" description="Disordered" evidence="9">
    <location>
        <begin position="424"/>
        <end position="542"/>
    </location>
</feature>
<dbReference type="InterPro" id="IPR002219">
    <property type="entry name" value="PKC_DAG/PE"/>
</dbReference>
<dbReference type="InParanoid" id="G4TP52"/>
<dbReference type="PROSITE" id="PS50011">
    <property type="entry name" value="PROTEIN_KINASE_DOM"/>
    <property type="match status" value="1"/>
</dbReference>
<dbReference type="Proteomes" id="UP000007148">
    <property type="component" value="Unassembled WGS sequence"/>
</dbReference>
<feature type="compositionally biased region" description="Polar residues" evidence="9">
    <location>
        <begin position="14"/>
        <end position="27"/>
    </location>
</feature>
<evidence type="ECO:0000256" key="1">
    <source>
        <dbReference type="ARBA" id="ARBA00022527"/>
    </source>
</evidence>
<accession>G4TP52</accession>
<dbReference type="STRING" id="1109443.G4TP52"/>
<dbReference type="InterPro" id="IPR046349">
    <property type="entry name" value="C1-like_sf"/>
</dbReference>
<feature type="compositionally biased region" description="Low complexity" evidence="9">
    <location>
        <begin position="765"/>
        <end position="775"/>
    </location>
</feature>
<evidence type="ECO:0000256" key="8">
    <source>
        <dbReference type="PROSITE-ProRule" id="PRU10141"/>
    </source>
</evidence>
<keyword evidence="1" id="KW-0723">Serine/threonine-protein kinase</keyword>
<dbReference type="EMBL" id="CAFZ01000201">
    <property type="protein sequence ID" value="CCA73095.1"/>
    <property type="molecule type" value="Genomic_DNA"/>
</dbReference>
<keyword evidence="7 8" id="KW-0067">ATP-binding</keyword>
<proteinExistence type="predicted"/>
<feature type="region of interest" description="Disordered" evidence="9">
    <location>
        <begin position="607"/>
        <end position="665"/>
    </location>
</feature>
<feature type="region of interest" description="Disordered" evidence="9">
    <location>
        <begin position="1271"/>
        <end position="1321"/>
    </location>
</feature>
<evidence type="ECO:0000259" key="11">
    <source>
        <dbReference type="PROSITE" id="PS50021"/>
    </source>
</evidence>
<dbReference type="HOGENOM" id="CLU_243150_0_0_1"/>
<comment type="caution">
    <text evidence="13">The sequence shown here is derived from an EMBL/GenBank/DDBJ whole genome shotgun (WGS) entry which is preliminary data.</text>
</comment>
<keyword evidence="3" id="KW-0479">Metal-binding</keyword>
<feature type="compositionally biased region" description="Basic and acidic residues" evidence="9">
    <location>
        <begin position="1"/>
        <end position="12"/>
    </location>
</feature>
<dbReference type="SUPFAM" id="SSF56112">
    <property type="entry name" value="Protein kinase-like (PK-like)"/>
    <property type="match status" value="1"/>
</dbReference>
<evidence type="ECO:0000313" key="13">
    <source>
        <dbReference type="EMBL" id="CCA73095.1"/>
    </source>
</evidence>
<dbReference type="InterPro" id="IPR017441">
    <property type="entry name" value="Protein_kinase_ATP_BS"/>
</dbReference>
<dbReference type="InterPro" id="IPR036872">
    <property type="entry name" value="CH_dom_sf"/>
</dbReference>
<dbReference type="CDD" id="cd00029">
    <property type="entry name" value="C1"/>
    <property type="match status" value="1"/>
</dbReference>
<feature type="compositionally biased region" description="Low complexity" evidence="9">
    <location>
        <begin position="683"/>
        <end position="696"/>
    </location>
</feature>
<feature type="compositionally biased region" description="Low complexity" evidence="9">
    <location>
        <begin position="521"/>
        <end position="534"/>
    </location>
</feature>
<feature type="compositionally biased region" description="Basic and acidic residues" evidence="9">
    <location>
        <begin position="71"/>
        <end position="87"/>
    </location>
</feature>
<dbReference type="InterPro" id="IPR000719">
    <property type="entry name" value="Prot_kinase_dom"/>
</dbReference>
<dbReference type="GO" id="GO:0046872">
    <property type="term" value="F:metal ion binding"/>
    <property type="evidence" value="ECO:0007669"/>
    <property type="project" value="UniProtKB-KW"/>
</dbReference>
<keyword evidence="4 8" id="KW-0547">Nucleotide-binding</keyword>
<dbReference type="InterPro" id="IPR003096">
    <property type="entry name" value="SM22_calponin"/>
</dbReference>
<dbReference type="PROSITE" id="PS00479">
    <property type="entry name" value="ZF_DAG_PE_1"/>
    <property type="match status" value="1"/>
</dbReference>
<feature type="region of interest" description="Disordered" evidence="9">
    <location>
        <begin position="868"/>
        <end position="939"/>
    </location>
</feature>